<dbReference type="AlphaFoldDB" id="A0A3P7LI98"/>
<keyword evidence="3" id="KW-1185">Reference proteome</keyword>
<keyword evidence="1" id="KW-0472">Membrane</keyword>
<evidence type="ECO:0000313" key="3">
    <source>
        <dbReference type="Proteomes" id="UP000281553"/>
    </source>
</evidence>
<evidence type="ECO:0000256" key="1">
    <source>
        <dbReference type="SAM" id="Phobius"/>
    </source>
</evidence>
<sequence>MDVTETVEITSPVLQVNDTQTSKLVPPQGSVTTSVPSTFLPDDLGSTTPMMPTEDSAVTVTETVPVSTMESLSTESETVASIPNVTSEIPRVSDIVVTIPSTEAYVSSVATETIPSTEELATAPLSTSEIPDTNMSAMQTPSVPTVISTAMPELIGSTATTTTAGTTTDVPEPDLAMTTDTAVPVISTGPQTGQTDPPTVTTASTPRLEVSTLPPSVIISESGGTTFPVDPFNTTRSPDVAGATTPKSTSPGLPGYVLLGSAGMPDWRLYLIMVSVIALALIMIMLIGWIITCVCMRVSSSCLFYYYISHSGYIKVSAIGGGAE</sequence>
<protein>
    <submittedName>
        <fullName evidence="2">Uncharacterized protein</fullName>
    </submittedName>
</protein>
<keyword evidence="1" id="KW-0812">Transmembrane</keyword>
<gene>
    <name evidence="2" type="ORF">DILT_LOCUS8941</name>
</gene>
<name>A0A3P7LI98_DIBLA</name>
<evidence type="ECO:0000313" key="2">
    <source>
        <dbReference type="EMBL" id="VDN13110.1"/>
    </source>
</evidence>
<organism evidence="2 3">
    <name type="scientific">Dibothriocephalus latus</name>
    <name type="common">Fish tapeworm</name>
    <name type="synonym">Diphyllobothrium latum</name>
    <dbReference type="NCBI Taxonomy" id="60516"/>
    <lineage>
        <taxon>Eukaryota</taxon>
        <taxon>Metazoa</taxon>
        <taxon>Spiralia</taxon>
        <taxon>Lophotrochozoa</taxon>
        <taxon>Platyhelminthes</taxon>
        <taxon>Cestoda</taxon>
        <taxon>Eucestoda</taxon>
        <taxon>Diphyllobothriidea</taxon>
        <taxon>Diphyllobothriidae</taxon>
        <taxon>Dibothriocephalus</taxon>
    </lineage>
</organism>
<dbReference type="EMBL" id="UYRU01055588">
    <property type="protein sequence ID" value="VDN13110.1"/>
    <property type="molecule type" value="Genomic_DNA"/>
</dbReference>
<dbReference type="OrthoDB" id="10540802at2759"/>
<keyword evidence="1" id="KW-1133">Transmembrane helix</keyword>
<feature type="transmembrane region" description="Helical" evidence="1">
    <location>
        <begin position="269"/>
        <end position="291"/>
    </location>
</feature>
<proteinExistence type="predicted"/>
<reference evidence="2 3" key="1">
    <citation type="submission" date="2018-11" db="EMBL/GenBank/DDBJ databases">
        <authorList>
            <consortium name="Pathogen Informatics"/>
        </authorList>
    </citation>
    <scope>NUCLEOTIDE SEQUENCE [LARGE SCALE GENOMIC DNA]</scope>
</reference>
<accession>A0A3P7LI98</accession>
<dbReference type="Proteomes" id="UP000281553">
    <property type="component" value="Unassembled WGS sequence"/>
</dbReference>